<dbReference type="PANTHER" id="PTHR11741">
    <property type="entry name" value="ELONGATION FACTOR TS"/>
    <property type="match status" value="1"/>
</dbReference>
<accession>A0A2H0VJJ4</accession>
<evidence type="ECO:0000313" key="8">
    <source>
        <dbReference type="Proteomes" id="UP000230796"/>
    </source>
</evidence>
<keyword evidence="5" id="KW-0963">Cytoplasm</keyword>
<dbReference type="InterPro" id="IPR014039">
    <property type="entry name" value="Transl_elong_EFTs/EF1B_dimer"/>
</dbReference>
<dbReference type="InterPro" id="IPR036402">
    <property type="entry name" value="EF-Ts_dimer_sf"/>
</dbReference>
<dbReference type="InterPro" id="IPR009060">
    <property type="entry name" value="UBA-like_sf"/>
</dbReference>
<dbReference type="Pfam" id="PF00889">
    <property type="entry name" value="EF_TS"/>
    <property type="match status" value="1"/>
</dbReference>
<dbReference type="GO" id="GO:0005737">
    <property type="term" value="C:cytoplasm"/>
    <property type="evidence" value="ECO:0007669"/>
    <property type="project" value="UniProtKB-SubCell"/>
</dbReference>
<gene>
    <name evidence="5 7" type="primary">tsf</name>
    <name evidence="7" type="ORF">COT87_00470</name>
</gene>
<dbReference type="Proteomes" id="UP000230796">
    <property type="component" value="Unassembled WGS sequence"/>
</dbReference>
<feature type="region of interest" description="Involved in Mg(2+) ion dislocation from EF-Tu" evidence="5">
    <location>
        <begin position="81"/>
        <end position="84"/>
    </location>
</feature>
<comment type="caution">
    <text evidence="7">The sequence shown here is derived from an EMBL/GenBank/DDBJ whole genome shotgun (WGS) entry which is preliminary data.</text>
</comment>
<evidence type="ECO:0000259" key="6">
    <source>
        <dbReference type="Pfam" id="PF00889"/>
    </source>
</evidence>
<dbReference type="EMBL" id="PFAF01000005">
    <property type="protein sequence ID" value="PIR99248.1"/>
    <property type="molecule type" value="Genomic_DNA"/>
</dbReference>
<dbReference type="GO" id="GO:0003746">
    <property type="term" value="F:translation elongation factor activity"/>
    <property type="evidence" value="ECO:0007669"/>
    <property type="project" value="UniProtKB-UniRule"/>
</dbReference>
<dbReference type="InterPro" id="IPR001816">
    <property type="entry name" value="Transl_elong_EFTs/EF1B"/>
</dbReference>
<dbReference type="FunFam" id="1.10.8.10:FF:000001">
    <property type="entry name" value="Elongation factor Ts"/>
    <property type="match status" value="1"/>
</dbReference>
<dbReference type="HAMAP" id="MF_00050">
    <property type="entry name" value="EF_Ts"/>
    <property type="match status" value="1"/>
</dbReference>
<keyword evidence="3 5" id="KW-0251">Elongation factor</keyword>
<name>A0A2H0VJJ4_9BACT</name>
<evidence type="ECO:0000256" key="1">
    <source>
        <dbReference type="ARBA" id="ARBA00005532"/>
    </source>
</evidence>
<proteinExistence type="inferred from homology"/>
<evidence type="ECO:0000313" key="7">
    <source>
        <dbReference type="EMBL" id="PIR99248.1"/>
    </source>
</evidence>
<dbReference type="SUPFAM" id="SSF46934">
    <property type="entry name" value="UBA-like"/>
    <property type="match status" value="1"/>
</dbReference>
<evidence type="ECO:0000256" key="4">
    <source>
        <dbReference type="ARBA" id="ARBA00022917"/>
    </source>
</evidence>
<dbReference type="NCBIfam" id="TIGR00116">
    <property type="entry name" value="tsf"/>
    <property type="match status" value="1"/>
</dbReference>
<comment type="subcellular location">
    <subcellularLocation>
        <location evidence="5">Cytoplasm</location>
    </subcellularLocation>
</comment>
<keyword evidence="4 5" id="KW-0648">Protein biosynthesis</keyword>
<dbReference type="CDD" id="cd14275">
    <property type="entry name" value="UBA_EF-Ts"/>
    <property type="match status" value="1"/>
</dbReference>
<feature type="domain" description="Translation elongation factor EFTs/EF1B dimerisation" evidence="6">
    <location>
        <begin position="73"/>
        <end position="146"/>
    </location>
</feature>
<protein>
    <recommendedName>
        <fullName evidence="2 5">Elongation factor Ts</fullName>
        <shortName evidence="5">EF-Ts</shortName>
    </recommendedName>
</protein>
<dbReference type="AlphaFoldDB" id="A0A2H0VJJ4"/>
<evidence type="ECO:0000256" key="3">
    <source>
        <dbReference type="ARBA" id="ARBA00022768"/>
    </source>
</evidence>
<organism evidence="7 8">
    <name type="scientific">Candidatus Collierbacteria bacterium CG10_big_fil_rev_8_21_14_0_10_44_9</name>
    <dbReference type="NCBI Taxonomy" id="1974535"/>
    <lineage>
        <taxon>Bacteria</taxon>
        <taxon>Candidatus Collieribacteriota</taxon>
    </lineage>
</organism>
<dbReference type="Gene3D" id="1.10.8.10">
    <property type="entry name" value="DNA helicase RuvA subunit, C-terminal domain"/>
    <property type="match status" value="1"/>
</dbReference>
<evidence type="ECO:0000256" key="2">
    <source>
        <dbReference type="ARBA" id="ARBA00016956"/>
    </source>
</evidence>
<dbReference type="SUPFAM" id="SSF54713">
    <property type="entry name" value="Elongation factor Ts (EF-Ts), dimerisation domain"/>
    <property type="match status" value="1"/>
</dbReference>
<dbReference type="Gene3D" id="3.30.479.20">
    <property type="entry name" value="Elongation factor Ts, dimerisation domain"/>
    <property type="match status" value="1"/>
</dbReference>
<evidence type="ECO:0000256" key="5">
    <source>
        <dbReference type="HAMAP-Rule" id="MF_00050"/>
    </source>
</evidence>
<comment type="similarity">
    <text evidence="1 5">Belongs to the EF-Ts family.</text>
</comment>
<dbReference type="PANTHER" id="PTHR11741:SF0">
    <property type="entry name" value="ELONGATION FACTOR TS, MITOCHONDRIAL"/>
    <property type="match status" value="1"/>
</dbReference>
<reference evidence="8" key="1">
    <citation type="submission" date="2017-09" db="EMBL/GenBank/DDBJ databases">
        <title>Depth-based differentiation of microbial function through sediment-hosted aquifers and enrichment of novel symbionts in the deep terrestrial subsurface.</title>
        <authorList>
            <person name="Probst A.J."/>
            <person name="Ladd B."/>
            <person name="Jarett J.K."/>
            <person name="Geller-Mcgrath D.E."/>
            <person name="Sieber C.M.K."/>
            <person name="Emerson J.B."/>
            <person name="Anantharaman K."/>
            <person name="Thomas B.C."/>
            <person name="Malmstrom R."/>
            <person name="Stieglmeier M."/>
            <person name="Klingl A."/>
            <person name="Woyke T."/>
            <person name="Ryan C.M."/>
            <person name="Banfield J.F."/>
        </authorList>
    </citation>
    <scope>NUCLEOTIDE SEQUENCE [LARGE SCALE GENOMIC DNA]</scope>
</reference>
<comment type="function">
    <text evidence="5">Associates with the EF-Tu.GDP complex and induces the exchange of GDP to GTP. It remains bound to the aminoacyl-tRNA.EF-Tu.GTP complex up to the GTP hydrolysis stage on the ribosome.</text>
</comment>
<sequence>MQITVEQIKKLRDETGAGIMDVRKALTESDGDAKKAKALIEKKGLKRAEEKAARSTEAGYVFAYVHFNGKVGSLVKLACETDFVAKTEDFQRLGKEITMQVASMRPENIEELLKQDYLKDTSKTIEAMIKLVSGKTGENIRVTSIASM</sequence>